<evidence type="ECO:0000256" key="11">
    <source>
        <dbReference type="ARBA" id="ARBA00045555"/>
    </source>
</evidence>
<gene>
    <name evidence="14" type="ORF">SPPG_03376</name>
</gene>
<feature type="domain" description="AP complex mu/sigma subunit" evidence="13">
    <location>
        <begin position="13"/>
        <end position="149"/>
    </location>
</feature>
<protein>
    <recommendedName>
        <fullName evidence="12">Coatomer subunit zeta</fullName>
    </recommendedName>
</protein>
<dbReference type="GO" id="GO:0006890">
    <property type="term" value="P:retrograde vesicle-mediated transport, Golgi to endoplasmic reticulum"/>
    <property type="evidence" value="ECO:0007669"/>
    <property type="project" value="UniProtKB-UniRule"/>
</dbReference>
<dbReference type="InterPro" id="IPR039652">
    <property type="entry name" value="Coatomer_zeta"/>
</dbReference>
<dbReference type="VEuPathDB" id="FungiDB:SPPG_03376"/>
<dbReference type="PANTHER" id="PTHR11043:SF0">
    <property type="entry name" value="COATOMER SUBUNIT ZETA"/>
    <property type="match status" value="1"/>
</dbReference>
<comment type="subunit">
    <text evidence="3 12">Oligomeric complex that consists of at least the alpha, beta, beta', gamma, delta, epsilon and zeta subunits.</text>
</comment>
<dbReference type="OMA" id="NELMLHS"/>
<dbReference type="STRING" id="645134.A0A0L0HKN8"/>
<evidence type="ECO:0000256" key="8">
    <source>
        <dbReference type="ARBA" id="ARBA00023034"/>
    </source>
</evidence>
<name>A0A0L0HKN8_SPIPD</name>
<dbReference type="CDD" id="cd14829">
    <property type="entry name" value="Zeta-COP"/>
    <property type="match status" value="1"/>
</dbReference>
<dbReference type="InParanoid" id="A0A0L0HKN8"/>
<evidence type="ECO:0000259" key="13">
    <source>
        <dbReference type="Pfam" id="PF01217"/>
    </source>
</evidence>
<dbReference type="FunFam" id="3.30.450.60:FF:000013">
    <property type="entry name" value="Coatomer subunit zeta"/>
    <property type="match status" value="1"/>
</dbReference>
<accession>A0A0L0HKN8</accession>
<keyword evidence="6 12" id="KW-0931">ER-Golgi transport</keyword>
<evidence type="ECO:0000256" key="10">
    <source>
        <dbReference type="ARBA" id="ARBA00023329"/>
    </source>
</evidence>
<proteinExistence type="inferred from homology"/>
<dbReference type="Proteomes" id="UP000053201">
    <property type="component" value="Unassembled WGS sequence"/>
</dbReference>
<dbReference type="eggNOG" id="KOG3343">
    <property type="taxonomic scope" value="Eukaryota"/>
</dbReference>
<evidence type="ECO:0000256" key="6">
    <source>
        <dbReference type="ARBA" id="ARBA00022892"/>
    </source>
</evidence>
<comment type="similarity">
    <text evidence="2 12">Belongs to the adaptor complexes small subunit family.</text>
</comment>
<dbReference type="PANTHER" id="PTHR11043">
    <property type="entry name" value="ZETA-COAT PROTEIN"/>
    <property type="match status" value="1"/>
</dbReference>
<dbReference type="Pfam" id="PF01217">
    <property type="entry name" value="Clat_adaptor_s"/>
    <property type="match status" value="1"/>
</dbReference>
<keyword evidence="9 12" id="KW-0472">Membrane</keyword>
<comment type="function">
    <text evidence="11">The coatomer is a cytosolic protein complex that binds to dilysine motifs and reversibly associates with Golgi non-clathrin-coated vesicles, which further mediate biosynthetic protein transport from the ER, via the Golgi up to the trans Golgi network. Coatomer complex is required for budding from Golgi membranes, and is essential for the retrograde Golgi-to-ER transport of dilysine-tagged proteins. The zeta subunit may be involved in regulating the coat assembly and, hence, the rate of biosynthetic protein transport due to its association-dissociation properties with the coatomer complex.</text>
</comment>
<dbReference type="GO" id="GO:0006891">
    <property type="term" value="P:intra-Golgi vesicle-mediated transport"/>
    <property type="evidence" value="ECO:0007669"/>
    <property type="project" value="TreeGrafter"/>
</dbReference>
<keyword evidence="5 12" id="KW-0963">Cytoplasm</keyword>
<organism evidence="14 15">
    <name type="scientific">Spizellomyces punctatus (strain DAOM BR117)</name>
    <dbReference type="NCBI Taxonomy" id="645134"/>
    <lineage>
        <taxon>Eukaryota</taxon>
        <taxon>Fungi</taxon>
        <taxon>Fungi incertae sedis</taxon>
        <taxon>Chytridiomycota</taxon>
        <taxon>Chytridiomycota incertae sedis</taxon>
        <taxon>Chytridiomycetes</taxon>
        <taxon>Spizellomycetales</taxon>
        <taxon>Spizellomycetaceae</taxon>
        <taxon>Spizellomyces</taxon>
    </lineage>
</organism>
<evidence type="ECO:0000256" key="7">
    <source>
        <dbReference type="ARBA" id="ARBA00022927"/>
    </source>
</evidence>
<evidence type="ECO:0000256" key="3">
    <source>
        <dbReference type="ARBA" id="ARBA00011775"/>
    </source>
</evidence>
<evidence type="ECO:0000256" key="9">
    <source>
        <dbReference type="ARBA" id="ARBA00023136"/>
    </source>
</evidence>
<keyword evidence="10 12" id="KW-0968">Cytoplasmic vesicle</keyword>
<evidence type="ECO:0000256" key="5">
    <source>
        <dbReference type="ARBA" id="ARBA00022490"/>
    </source>
</evidence>
<dbReference type="RefSeq" id="XP_016609617.1">
    <property type="nucleotide sequence ID" value="XM_016751646.1"/>
</dbReference>
<dbReference type="GO" id="GO:0006886">
    <property type="term" value="P:intracellular protein transport"/>
    <property type="evidence" value="ECO:0007669"/>
    <property type="project" value="TreeGrafter"/>
</dbReference>
<comment type="subcellular location">
    <subcellularLocation>
        <location evidence="12">Cytoplasm</location>
    </subcellularLocation>
    <subcellularLocation>
        <location evidence="1 12">Golgi apparatus membrane</location>
        <topology evidence="1 12">Peripheral membrane protein</topology>
        <orientation evidence="1 12">Cytoplasmic side</orientation>
    </subcellularLocation>
    <subcellularLocation>
        <location evidence="12">Cytoplasmic vesicle</location>
        <location evidence="12">COPI-coated vesicle membrane</location>
        <topology evidence="12">Peripheral membrane protein</topology>
        <orientation evidence="12">Cytoplasmic side</orientation>
    </subcellularLocation>
</comment>
<evidence type="ECO:0000256" key="1">
    <source>
        <dbReference type="ARBA" id="ARBA00004255"/>
    </source>
</evidence>
<reference evidence="14 15" key="1">
    <citation type="submission" date="2009-08" db="EMBL/GenBank/DDBJ databases">
        <title>The Genome Sequence of Spizellomyces punctatus strain DAOM BR117.</title>
        <authorList>
            <consortium name="The Broad Institute Genome Sequencing Platform"/>
            <person name="Russ C."/>
            <person name="Cuomo C."/>
            <person name="Shea T."/>
            <person name="Young S.K."/>
            <person name="Zeng Q."/>
            <person name="Koehrsen M."/>
            <person name="Haas B."/>
            <person name="Borodovsky M."/>
            <person name="Guigo R."/>
            <person name="Alvarado L."/>
            <person name="Berlin A."/>
            <person name="Bochicchio J."/>
            <person name="Borenstein D."/>
            <person name="Chapman S."/>
            <person name="Chen Z."/>
            <person name="Engels R."/>
            <person name="Freedman E."/>
            <person name="Gellesch M."/>
            <person name="Goldberg J."/>
            <person name="Griggs A."/>
            <person name="Gujja S."/>
            <person name="Heiman D."/>
            <person name="Hepburn T."/>
            <person name="Howarth C."/>
            <person name="Jen D."/>
            <person name="Larson L."/>
            <person name="Lewis B."/>
            <person name="Mehta T."/>
            <person name="Park D."/>
            <person name="Pearson M."/>
            <person name="Roberts A."/>
            <person name="Saif S."/>
            <person name="Shenoy N."/>
            <person name="Sisk P."/>
            <person name="Stolte C."/>
            <person name="Sykes S."/>
            <person name="Thomson T."/>
            <person name="Walk T."/>
            <person name="White J."/>
            <person name="Yandava C."/>
            <person name="Burger G."/>
            <person name="Gray M.W."/>
            <person name="Holland P.W.H."/>
            <person name="King N."/>
            <person name="Lang F.B.F."/>
            <person name="Roger A.J."/>
            <person name="Ruiz-Trillo I."/>
            <person name="Lander E."/>
            <person name="Nusbaum C."/>
        </authorList>
    </citation>
    <scope>NUCLEOTIDE SEQUENCE [LARGE SCALE GENOMIC DNA]</scope>
    <source>
        <strain evidence="14 15">DAOM BR117</strain>
    </source>
</reference>
<dbReference type="SUPFAM" id="SSF64356">
    <property type="entry name" value="SNARE-like"/>
    <property type="match status" value="1"/>
</dbReference>
<dbReference type="GO" id="GO:0030126">
    <property type="term" value="C:COPI vesicle coat"/>
    <property type="evidence" value="ECO:0007669"/>
    <property type="project" value="UniProtKB-UniRule"/>
</dbReference>
<keyword evidence="8 12" id="KW-0333">Golgi apparatus</keyword>
<dbReference type="InterPro" id="IPR022775">
    <property type="entry name" value="AP_mu_sigma_su"/>
</dbReference>
<evidence type="ECO:0000256" key="4">
    <source>
        <dbReference type="ARBA" id="ARBA00022448"/>
    </source>
</evidence>
<evidence type="ECO:0000256" key="2">
    <source>
        <dbReference type="ARBA" id="ARBA00006972"/>
    </source>
</evidence>
<keyword evidence="15" id="KW-1185">Reference proteome</keyword>
<dbReference type="AlphaFoldDB" id="A0A0L0HKN8"/>
<evidence type="ECO:0000313" key="14">
    <source>
        <dbReference type="EMBL" id="KND01578.1"/>
    </source>
</evidence>
<keyword evidence="4 12" id="KW-0813">Transport</keyword>
<dbReference type="GeneID" id="27686898"/>
<dbReference type="FunCoup" id="A0A0L0HKN8">
    <property type="interactions" value="196"/>
</dbReference>
<evidence type="ECO:0000313" key="15">
    <source>
        <dbReference type="Proteomes" id="UP000053201"/>
    </source>
</evidence>
<dbReference type="OrthoDB" id="10249988at2759"/>
<keyword evidence="7 12" id="KW-0653">Protein transport</keyword>
<evidence type="ECO:0000256" key="12">
    <source>
        <dbReference type="RuleBase" id="RU366053"/>
    </source>
</evidence>
<sequence length="178" mass="20046">MVKAQGTSLYTTKGVIILDSEGKRMLSKYYTNDYPTLKEQKVFEKSLFDKTRKSSSEIIMFDNQIIVFKNSIDVFIYILGSADENELILSHLLSSFYESLSILLKGQVEKRAILESFDVVVLALDETVDGGIILESDPNNVASRVTKKGSEADIPLSEQTVTQVWQRAQEQLARSLLK</sequence>
<dbReference type="EMBL" id="KQ257454">
    <property type="protein sequence ID" value="KND01578.1"/>
    <property type="molecule type" value="Genomic_DNA"/>
</dbReference>
<dbReference type="GO" id="GO:0000139">
    <property type="term" value="C:Golgi membrane"/>
    <property type="evidence" value="ECO:0007669"/>
    <property type="project" value="UniProtKB-SubCell"/>
</dbReference>
<dbReference type="Gene3D" id="3.30.450.60">
    <property type="match status" value="1"/>
</dbReference>
<dbReference type="InterPro" id="IPR011012">
    <property type="entry name" value="Longin-like_dom_sf"/>
</dbReference>